<organism evidence="1 2">
    <name type="scientific">Flavobacterium buctense</name>
    <dbReference type="NCBI Taxonomy" id="1648146"/>
    <lineage>
        <taxon>Bacteria</taxon>
        <taxon>Pseudomonadati</taxon>
        <taxon>Bacteroidota</taxon>
        <taxon>Flavobacteriia</taxon>
        <taxon>Flavobacteriales</taxon>
        <taxon>Flavobacteriaceae</taxon>
        <taxon>Flavobacterium</taxon>
    </lineage>
</organism>
<dbReference type="EMBL" id="JBBPCB010000001">
    <property type="protein sequence ID" value="MEK8179192.1"/>
    <property type="molecule type" value="Genomic_DNA"/>
</dbReference>
<dbReference type="PROSITE" id="PS51257">
    <property type="entry name" value="PROKAR_LIPOPROTEIN"/>
    <property type="match status" value="1"/>
</dbReference>
<name>A0ABU9E0W3_9FLAO</name>
<evidence type="ECO:0000313" key="1">
    <source>
        <dbReference type="EMBL" id="MEK8179192.1"/>
    </source>
</evidence>
<evidence type="ECO:0000313" key="2">
    <source>
        <dbReference type="Proteomes" id="UP001491349"/>
    </source>
</evidence>
<evidence type="ECO:0008006" key="3">
    <source>
        <dbReference type="Google" id="ProtNLM"/>
    </source>
</evidence>
<proteinExistence type="predicted"/>
<accession>A0ABU9E0W3</accession>
<dbReference type="RefSeq" id="WP_187659322.1">
    <property type="nucleotide sequence ID" value="NZ_JACTAB010000001.1"/>
</dbReference>
<sequence length="200" mass="22046">MKNLITILLIGLLSGCSNDSNSNPEGQLPPITQTGANTFGCLIDGKLVKPRDGTGSVGGSNAGASFYGGYPNPTDYYELDIRDLKSNKTSKILIHMQGVHQLGAGNYIINESNGMNSIDGYNHNYIHCRVFDQNTNSYQFYRSFENSGVLIITKYDFYNRIISGTFSCQVKNSANSTDIIEITNGRFDIKWDTLSNVVFP</sequence>
<protein>
    <recommendedName>
        <fullName evidence="3">Lipoprotein</fullName>
    </recommendedName>
</protein>
<dbReference type="Proteomes" id="UP001491349">
    <property type="component" value="Unassembled WGS sequence"/>
</dbReference>
<comment type="caution">
    <text evidence="1">The sequence shown here is derived from an EMBL/GenBank/DDBJ whole genome shotgun (WGS) entry which is preliminary data.</text>
</comment>
<reference evidence="1 2" key="1">
    <citation type="submission" date="2024-04" db="EMBL/GenBank/DDBJ databases">
        <title>draft genome sequnece of Flavobacterium buctense JCM 30750.</title>
        <authorList>
            <person name="Kim D.-U."/>
        </authorList>
    </citation>
    <scope>NUCLEOTIDE SEQUENCE [LARGE SCALE GENOMIC DNA]</scope>
    <source>
        <strain evidence="1 2">JCM 30750</strain>
    </source>
</reference>
<gene>
    <name evidence="1" type="ORF">WMW71_02455</name>
</gene>
<keyword evidence="2" id="KW-1185">Reference proteome</keyword>